<name>A0A9D1KJG6_9FIRM</name>
<sequence length="143" mass="15599">MENSSAKAVRSFMATVVVGTLICELVTVLVFAVIGRFELGVIWGALWGTAVMVIYYLMFALAITKAASGDPESAKKRSIGAYSRRMLVLLVLMGLGLFLSTRYGILNWIPMLLAVFFPRIAIGLRQGISDVKKMFTEEGGKGE</sequence>
<keyword evidence="1" id="KW-0472">Membrane</keyword>
<proteinExistence type="predicted"/>
<feature type="transmembrane region" description="Helical" evidence="1">
    <location>
        <begin position="40"/>
        <end position="61"/>
    </location>
</feature>
<organism evidence="2 3">
    <name type="scientific">Candidatus Faeciplasma pullistercoris</name>
    <dbReference type="NCBI Taxonomy" id="2840800"/>
    <lineage>
        <taxon>Bacteria</taxon>
        <taxon>Bacillati</taxon>
        <taxon>Bacillota</taxon>
        <taxon>Clostridia</taxon>
        <taxon>Eubacteriales</taxon>
        <taxon>Oscillospiraceae</taxon>
        <taxon>Oscillospiraceae incertae sedis</taxon>
        <taxon>Candidatus Faeciplasma</taxon>
    </lineage>
</organism>
<dbReference type="EMBL" id="DVLL01000016">
    <property type="protein sequence ID" value="HIT58869.1"/>
    <property type="molecule type" value="Genomic_DNA"/>
</dbReference>
<evidence type="ECO:0000256" key="1">
    <source>
        <dbReference type="SAM" id="Phobius"/>
    </source>
</evidence>
<reference evidence="2" key="2">
    <citation type="journal article" date="2021" name="PeerJ">
        <title>Extensive microbial diversity within the chicken gut microbiome revealed by metagenomics and culture.</title>
        <authorList>
            <person name="Gilroy R."/>
            <person name="Ravi A."/>
            <person name="Getino M."/>
            <person name="Pursley I."/>
            <person name="Horton D.L."/>
            <person name="Alikhan N.F."/>
            <person name="Baker D."/>
            <person name="Gharbi K."/>
            <person name="Hall N."/>
            <person name="Watson M."/>
            <person name="Adriaenssens E.M."/>
            <person name="Foster-Nyarko E."/>
            <person name="Jarju S."/>
            <person name="Secka A."/>
            <person name="Antonio M."/>
            <person name="Oren A."/>
            <person name="Chaudhuri R.R."/>
            <person name="La Ragione R."/>
            <person name="Hildebrand F."/>
            <person name="Pallen M.J."/>
        </authorList>
    </citation>
    <scope>NUCLEOTIDE SEQUENCE</scope>
    <source>
        <strain evidence="2">CHK33-4379</strain>
    </source>
</reference>
<reference evidence="2" key="1">
    <citation type="submission" date="2020-10" db="EMBL/GenBank/DDBJ databases">
        <authorList>
            <person name="Gilroy R."/>
        </authorList>
    </citation>
    <scope>NUCLEOTIDE SEQUENCE</scope>
    <source>
        <strain evidence="2">CHK33-4379</strain>
    </source>
</reference>
<accession>A0A9D1KJG6</accession>
<evidence type="ECO:0000313" key="2">
    <source>
        <dbReference type="EMBL" id="HIT58869.1"/>
    </source>
</evidence>
<feature type="transmembrane region" description="Helical" evidence="1">
    <location>
        <begin position="12"/>
        <end position="34"/>
    </location>
</feature>
<evidence type="ECO:0000313" key="3">
    <source>
        <dbReference type="Proteomes" id="UP000824136"/>
    </source>
</evidence>
<dbReference type="AlphaFoldDB" id="A0A9D1KJG6"/>
<keyword evidence="1" id="KW-0812">Transmembrane</keyword>
<feature type="transmembrane region" description="Helical" evidence="1">
    <location>
        <begin position="82"/>
        <end position="99"/>
    </location>
</feature>
<protein>
    <recommendedName>
        <fullName evidence="4">ATP synthase subunit I</fullName>
    </recommendedName>
</protein>
<keyword evidence="1" id="KW-1133">Transmembrane helix</keyword>
<dbReference type="Proteomes" id="UP000824136">
    <property type="component" value="Unassembled WGS sequence"/>
</dbReference>
<gene>
    <name evidence="2" type="ORF">IAC39_04060</name>
</gene>
<comment type="caution">
    <text evidence="2">The sequence shown here is derived from an EMBL/GenBank/DDBJ whole genome shotgun (WGS) entry which is preliminary data.</text>
</comment>
<evidence type="ECO:0008006" key="4">
    <source>
        <dbReference type="Google" id="ProtNLM"/>
    </source>
</evidence>